<evidence type="ECO:0000256" key="1">
    <source>
        <dbReference type="SAM" id="Phobius"/>
    </source>
</evidence>
<organism evidence="2">
    <name type="scientific">Staphylococcus simulans</name>
    <dbReference type="NCBI Taxonomy" id="1286"/>
    <lineage>
        <taxon>Bacteria</taxon>
        <taxon>Bacillati</taxon>
        <taxon>Bacillota</taxon>
        <taxon>Bacilli</taxon>
        <taxon>Bacillales</taxon>
        <taxon>Staphylococcaceae</taxon>
        <taxon>Staphylococcus</taxon>
    </lineage>
</organism>
<feature type="transmembrane region" description="Helical" evidence="1">
    <location>
        <begin position="21"/>
        <end position="43"/>
    </location>
</feature>
<dbReference type="AlphaFoldDB" id="A0A6N3DHU4"/>
<feature type="transmembrane region" description="Helical" evidence="1">
    <location>
        <begin position="87"/>
        <end position="107"/>
    </location>
</feature>
<feature type="transmembrane region" description="Helical" evidence="1">
    <location>
        <begin position="113"/>
        <end position="135"/>
    </location>
</feature>
<accession>A0A6N3DHU4</accession>
<keyword evidence="1" id="KW-1133">Transmembrane helix</keyword>
<protein>
    <submittedName>
        <fullName evidence="2">Uncharacterized protein</fullName>
    </submittedName>
</protein>
<gene>
    <name evidence="2" type="ORF">SSLFYP27_01822</name>
</gene>
<feature type="transmembrane region" description="Helical" evidence="1">
    <location>
        <begin position="55"/>
        <end position="75"/>
    </location>
</feature>
<reference evidence="2" key="1">
    <citation type="submission" date="2019-11" db="EMBL/GenBank/DDBJ databases">
        <authorList>
            <person name="Feng L."/>
        </authorList>
    </citation>
    <scope>NUCLEOTIDE SEQUENCE</scope>
    <source>
        <strain evidence="2">SsimulansLFYP27</strain>
    </source>
</reference>
<proteinExistence type="predicted"/>
<keyword evidence="1" id="KW-0812">Transmembrane</keyword>
<dbReference type="RefSeq" id="WP_070863823.1">
    <property type="nucleotide sequence ID" value="NZ_CACRUO010000039.1"/>
</dbReference>
<keyword evidence="1" id="KW-0472">Membrane</keyword>
<name>A0A6N3DHU4_STASI</name>
<evidence type="ECO:0000313" key="2">
    <source>
        <dbReference type="EMBL" id="VYU26659.1"/>
    </source>
</evidence>
<sequence length="136" mass="15377">MNNIPGKIIRDSSDTKRIKIKMVRIGIALFVLSLISYFYALLFAPISMENYFSDFSSYLMLSGFILVFVVGVLSFSEKFQEKGDKNYEVLTFIGLGAMILGVMLYAITLMTGWFSGIFGIILCFIGFIIIIFIFLI</sequence>
<dbReference type="EMBL" id="CACRUO010000039">
    <property type="protein sequence ID" value="VYU26659.1"/>
    <property type="molecule type" value="Genomic_DNA"/>
</dbReference>